<feature type="domain" description="Bacterial Pleckstrin homology" evidence="1">
    <location>
        <begin position="13"/>
        <end position="118"/>
    </location>
</feature>
<evidence type="ECO:0000259" key="1">
    <source>
        <dbReference type="Pfam" id="PF08000"/>
    </source>
</evidence>
<gene>
    <name evidence="2" type="ORF">CIAN88_20460</name>
</gene>
<dbReference type="EMBL" id="JQIF01000112">
    <property type="protein sequence ID" value="KGJ51453.1"/>
    <property type="molecule type" value="Genomic_DNA"/>
</dbReference>
<proteinExistence type="predicted"/>
<dbReference type="CDD" id="cd13225">
    <property type="entry name" value="PH-like_bacteria"/>
    <property type="match status" value="1"/>
</dbReference>
<dbReference type="Proteomes" id="UP000030008">
    <property type="component" value="Unassembled WGS sequence"/>
</dbReference>
<organism evidence="2 3">
    <name type="scientific">Clostridium innocuum</name>
    <dbReference type="NCBI Taxonomy" id="1522"/>
    <lineage>
        <taxon>Bacteria</taxon>
        <taxon>Bacillati</taxon>
        <taxon>Bacillota</taxon>
        <taxon>Clostridia</taxon>
        <taxon>Eubacteriales</taxon>
        <taxon>Clostridiaceae</taxon>
        <taxon>Clostridium</taxon>
    </lineage>
</organism>
<dbReference type="InterPro" id="IPR037063">
    <property type="entry name" value="PHb_sf"/>
</dbReference>
<dbReference type="RefSeq" id="WP_044907863.1">
    <property type="nucleotide sequence ID" value="NZ_JQIF01000112.1"/>
</dbReference>
<evidence type="ECO:0000313" key="3">
    <source>
        <dbReference type="Proteomes" id="UP000030008"/>
    </source>
</evidence>
<evidence type="ECO:0000313" key="2">
    <source>
        <dbReference type="EMBL" id="KGJ51453.1"/>
    </source>
</evidence>
<accession>A0A099I3L3</accession>
<reference evidence="2 3" key="1">
    <citation type="submission" date="2014-08" db="EMBL/GenBank/DDBJ databases">
        <title>Clostridium innocuum, an unnegligible vancomycin-resistant pathogen causing extra-intestinal infections.</title>
        <authorList>
            <person name="Feng Y."/>
            <person name="Chiu C.-H."/>
        </authorList>
    </citation>
    <scope>NUCLEOTIDE SEQUENCE [LARGE SCALE GENOMIC DNA]</scope>
    <source>
        <strain evidence="2 3">AN88</strain>
    </source>
</reference>
<protein>
    <recommendedName>
        <fullName evidence="1">Bacterial Pleckstrin homology domain-containing protein</fullName>
    </recommendedName>
</protein>
<comment type="caution">
    <text evidence="2">The sequence shown here is derived from an EMBL/GenBank/DDBJ whole genome shotgun (WGS) entry which is preliminary data.</text>
</comment>
<sequence length="122" mass="14159">MAEEFRRIRSFIEKAEPAQEMLSVLVPGEEILQCYKTNRDMSALTNKRIIIFDRQGLTGKKIEIYSIPYRSIDMWSTENAGKLFDIDAELELWTKAGHFKINVDKKCNIREFDTILGNAILD</sequence>
<dbReference type="Pfam" id="PF08000">
    <property type="entry name" value="bPH_1"/>
    <property type="match status" value="1"/>
</dbReference>
<dbReference type="AlphaFoldDB" id="A0A099I3L3"/>
<dbReference type="SUPFAM" id="SSF50729">
    <property type="entry name" value="PH domain-like"/>
    <property type="match status" value="1"/>
</dbReference>
<dbReference type="InterPro" id="IPR012544">
    <property type="entry name" value="PHb"/>
</dbReference>
<name>A0A099I3L3_CLOIN</name>
<dbReference type="Gene3D" id="2.30.29.50">
    <property type="entry name" value="Bacterial Pleckstrin homology domain"/>
    <property type="match status" value="1"/>
</dbReference>